<accession>A0A9J6C673</accession>
<dbReference type="SUPFAM" id="SSF53067">
    <property type="entry name" value="Actin-like ATPase domain"/>
    <property type="match status" value="2"/>
</dbReference>
<dbReference type="GO" id="GO:0005739">
    <property type="term" value="C:mitochondrion"/>
    <property type="evidence" value="ECO:0007669"/>
    <property type="project" value="TreeGrafter"/>
</dbReference>
<dbReference type="Pfam" id="PF02782">
    <property type="entry name" value="FGGY_C"/>
    <property type="match status" value="1"/>
</dbReference>
<dbReference type="InterPro" id="IPR018485">
    <property type="entry name" value="FGGY_C"/>
</dbReference>
<dbReference type="GO" id="GO:0006641">
    <property type="term" value="P:triglyceride metabolic process"/>
    <property type="evidence" value="ECO:0007669"/>
    <property type="project" value="TreeGrafter"/>
</dbReference>
<reference evidence="6" key="1">
    <citation type="submission" date="2021-03" db="EMBL/GenBank/DDBJ databases">
        <title>Chromosome level genome of the anhydrobiotic midge Polypedilum vanderplanki.</title>
        <authorList>
            <person name="Yoshida Y."/>
            <person name="Kikawada T."/>
            <person name="Gusev O."/>
        </authorList>
    </citation>
    <scope>NUCLEOTIDE SEQUENCE</scope>
    <source>
        <strain evidence="6">NIAS01</strain>
        <tissue evidence="6">Whole body or cell culture</tissue>
    </source>
</reference>
<evidence type="ECO:0000256" key="3">
    <source>
        <dbReference type="ARBA" id="ARBA00022777"/>
    </source>
</evidence>
<protein>
    <recommendedName>
        <fullName evidence="8">Glycerol kinase</fullName>
    </recommendedName>
</protein>
<evidence type="ECO:0000259" key="4">
    <source>
        <dbReference type="Pfam" id="PF00370"/>
    </source>
</evidence>
<dbReference type="FunFam" id="3.30.420.40:FF:000102">
    <property type="entry name" value="Putative glycerol kinase 5"/>
    <property type="match status" value="1"/>
</dbReference>
<organism evidence="6 7">
    <name type="scientific">Polypedilum vanderplanki</name>
    <name type="common">Sleeping chironomid midge</name>
    <dbReference type="NCBI Taxonomy" id="319348"/>
    <lineage>
        <taxon>Eukaryota</taxon>
        <taxon>Metazoa</taxon>
        <taxon>Ecdysozoa</taxon>
        <taxon>Arthropoda</taxon>
        <taxon>Hexapoda</taxon>
        <taxon>Insecta</taxon>
        <taxon>Pterygota</taxon>
        <taxon>Neoptera</taxon>
        <taxon>Endopterygota</taxon>
        <taxon>Diptera</taxon>
        <taxon>Nematocera</taxon>
        <taxon>Chironomoidea</taxon>
        <taxon>Chironomidae</taxon>
        <taxon>Chironominae</taxon>
        <taxon>Polypedilum</taxon>
        <taxon>Polypedilum</taxon>
    </lineage>
</organism>
<dbReference type="Gene3D" id="3.30.420.40">
    <property type="match status" value="2"/>
</dbReference>
<dbReference type="GO" id="GO:0046167">
    <property type="term" value="P:glycerol-3-phosphate biosynthetic process"/>
    <property type="evidence" value="ECO:0007669"/>
    <property type="project" value="TreeGrafter"/>
</dbReference>
<name>A0A9J6C673_POLVA</name>
<dbReference type="PIRSF" id="PIRSF000538">
    <property type="entry name" value="GlpK"/>
    <property type="match status" value="1"/>
</dbReference>
<comment type="similarity">
    <text evidence="1">Belongs to the FGGY kinase family.</text>
</comment>
<keyword evidence="3" id="KW-0418">Kinase</keyword>
<dbReference type="AlphaFoldDB" id="A0A9J6C673"/>
<dbReference type="GO" id="GO:0006071">
    <property type="term" value="P:glycerol metabolic process"/>
    <property type="evidence" value="ECO:0007669"/>
    <property type="project" value="TreeGrafter"/>
</dbReference>
<comment type="caution">
    <text evidence="6">The sequence shown here is derived from an EMBL/GenBank/DDBJ whole genome shotgun (WGS) entry which is preliminary data.</text>
</comment>
<keyword evidence="7" id="KW-1185">Reference proteome</keyword>
<dbReference type="InterPro" id="IPR000577">
    <property type="entry name" value="Carb_kinase_FGGY"/>
</dbReference>
<dbReference type="Proteomes" id="UP001107558">
    <property type="component" value="Chromosome 2"/>
</dbReference>
<feature type="domain" description="Carbohydrate kinase FGGY C-terminal" evidence="5">
    <location>
        <begin position="283"/>
        <end position="465"/>
    </location>
</feature>
<feature type="domain" description="Carbohydrate kinase FGGY N-terminal" evidence="4">
    <location>
        <begin position="5"/>
        <end position="272"/>
    </location>
</feature>
<sequence>MAKSIVVLDFGSTSVRSFIISSDTFEILGSSRYEIKYIQSDNGTCEINPDELFSNILKILREALKDAQLNVENVLCLAISVQRSTFAIIDKITGEPYTQLISWADRRAQERTDKINKSLILKTIRNACSVIFCLTRKNRYKQASNFKLQSAFIAPRFSYLLQNNRKLREATKAGRTALCTMDTWLLNRLKNITKFENFEFITDVTNASATGFLDPFTLKVIPMMLQYFGIDEMMLPRIVDNSYDYGYTDKALFGMPIRIATIIADQAAALIGNGCFRRMDTKISLGTGTFLSINSGEKCMGSRNGANPMIAWNTETRSKKQSNVYYSEYHFHESSKLIRFAKTVGLCNEVGELSDMAQSVNDSDGIIFIPKFNSMAGFIGFKQSTTKCHLVRAVLETIVFKVAQFYFFTKEETNYHYDKIRIDGGISANDFICQSIADLLNIHIERGINSSEITSIGCAYLALYNCGILEKLEHASKFYKIEKLFTPNESNRRELFMRYKRFEEVNNRYEKILL</sequence>
<evidence type="ECO:0000313" key="7">
    <source>
        <dbReference type="Proteomes" id="UP001107558"/>
    </source>
</evidence>
<dbReference type="GO" id="GO:0016301">
    <property type="term" value="F:kinase activity"/>
    <property type="evidence" value="ECO:0007669"/>
    <property type="project" value="UniProtKB-KW"/>
</dbReference>
<dbReference type="OrthoDB" id="6278781at2759"/>
<evidence type="ECO:0000256" key="2">
    <source>
        <dbReference type="ARBA" id="ARBA00022679"/>
    </source>
</evidence>
<keyword evidence="2" id="KW-0808">Transferase</keyword>
<dbReference type="Pfam" id="PF00370">
    <property type="entry name" value="FGGY_N"/>
    <property type="match status" value="1"/>
</dbReference>
<evidence type="ECO:0000259" key="5">
    <source>
        <dbReference type="Pfam" id="PF02782"/>
    </source>
</evidence>
<dbReference type="InterPro" id="IPR018484">
    <property type="entry name" value="FGGY_N"/>
</dbReference>
<evidence type="ECO:0000256" key="1">
    <source>
        <dbReference type="ARBA" id="ARBA00009156"/>
    </source>
</evidence>
<dbReference type="PANTHER" id="PTHR10196:SF68">
    <property type="entry name" value="GLYCEROL KINASE 5-RELATED"/>
    <property type="match status" value="1"/>
</dbReference>
<evidence type="ECO:0000313" key="6">
    <source>
        <dbReference type="EMBL" id="KAG5677421.1"/>
    </source>
</evidence>
<proteinExistence type="inferred from homology"/>
<dbReference type="InterPro" id="IPR043129">
    <property type="entry name" value="ATPase_NBD"/>
</dbReference>
<dbReference type="EMBL" id="JADBJN010000002">
    <property type="protein sequence ID" value="KAG5677421.1"/>
    <property type="molecule type" value="Genomic_DNA"/>
</dbReference>
<evidence type="ECO:0008006" key="8">
    <source>
        <dbReference type="Google" id="ProtNLM"/>
    </source>
</evidence>
<dbReference type="PANTHER" id="PTHR10196">
    <property type="entry name" value="SUGAR KINASE"/>
    <property type="match status" value="1"/>
</dbReference>
<gene>
    <name evidence="6" type="ORF">PVAND_007179</name>
</gene>